<proteinExistence type="predicted"/>
<accession>A0A1A8WS93</accession>
<gene>
    <name evidence="1" type="ORF">POVCU2_0093750</name>
</gene>
<reference evidence="2" key="1">
    <citation type="submission" date="2016-05" db="EMBL/GenBank/DDBJ databases">
        <authorList>
            <person name="Naeem Raeece"/>
        </authorList>
    </citation>
    <scope>NUCLEOTIDE SEQUENCE [LARGE SCALE GENOMIC DNA]</scope>
</reference>
<organism evidence="1 2">
    <name type="scientific">Plasmodium ovale curtisi</name>
    <dbReference type="NCBI Taxonomy" id="864141"/>
    <lineage>
        <taxon>Eukaryota</taxon>
        <taxon>Sar</taxon>
        <taxon>Alveolata</taxon>
        <taxon>Apicomplexa</taxon>
        <taxon>Aconoidasida</taxon>
        <taxon>Haemosporida</taxon>
        <taxon>Plasmodiidae</taxon>
        <taxon>Plasmodium</taxon>
        <taxon>Plasmodium (Plasmodium)</taxon>
    </lineage>
</organism>
<evidence type="ECO:0000313" key="2">
    <source>
        <dbReference type="Proteomes" id="UP000078560"/>
    </source>
</evidence>
<feature type="non-terminal residue" evidence="1">
    <location>
        <position position="154"/>
    </location>
</feature>
<sequence>MNIKNISEHINGSQSLQDILGPDERGNTMSNIAYASGATNKIDNKRLDPIKYEKNENMNNNGQEEIDEKLYTKNKTYIIPISFVGGETSYSLIGVFYISDLVTSFNNGNARDRNEKDFNNKIENFMMKWHANESGGNNINKENIMNKLKNGDIY</sequence>
<dbReference type="AlphaFoldDB" id="A0A1A8WS93"/>
<protein>
    <submittedName>
        <fullName evidence="1">Uncharacterized protein</fullName>
    </submittedName>
</protein>
<dbReference type="EMBL" id="FLQU01001959">
    <property type="protein sequence ID" value="SBS95176.1"/>
    <property type="molecule type" value="Genomic_DNA"/>
</dbReference>
<evidence type="ECO:0000313" key="1">
    <source>
        <dbReference type="EMBL" id="SBS95176.1"/>
    </source>
</evidence>
<dbReference type="Proteomes" id="UP000078560">
    <property type="component" value="Unassembled WGS sequence"/>
</dbReference>
<name>A0A1A8WS93_PLAOA</name>